<dbReference type="EMBL" id="FNNO01000010">
    <property type="protein sequence ID" value="SDX17892.1"/>
    <property type="molecule type" value="Genomic_DNA"/>
</dbReference>
<protein>
    <submittedName>
        <fullName evidence="7">RNA polymerase sigma-70 factor, ECF subfamily</fullName>
    </submittedName>
</protein>
<dbReference type="NCBIfam" id="TIGR02937">
    <property type="entry name" value="sigma70-ECF"/>
    <property type="match status" value="1"/>
</dbReference>
<dbReference type="CDD" id="cd06171">
    <property type="entry name" value="Sigma70_r4"/>
    <property type="match status" value="1"/>
</dbReference>
<reference evidence="7 8" key="1">
    <citation type="submission" date="2016-10" db="EMBL/GenBank/DDBJ databases">
        <authorList>
            <person name="Varghese N."/>
            <person name="Submissions S."/>
        </authorList>
    </citation>
    <scope>NUCLEOTIDE SEQUENCE [LARGE SCALE GENOMIC DNA]</scope>
    <source>
        <strain evidence="7 8">DSM 25353</strain>
    </source>
</reference>
<dbReference type="InterPro" id="IPR013324">
    <property type="entry name" value="RNA_pol_sigma_r3/r4-like"/>
</dbReference>
<dbReference type="SUPFAM" id="SSF88659">
    <property type="entry name" value="Sigma3 and sigma4 domains of RNA polymerase sigma factors"/>
    <property type="match status" value="1"/>
</dbReference>
<dbReference type="Proteomes" id="UP000198711">
    <property type="component" value="Unassembled WGS sequence"/>
</dbReference>
<evidence type="ECO:0000256" key="5">
    <source>
        <dbReference type="SAM" id="Phobius"/>
    </source>
</evidence>
<proteinExistence type="inferred from homology"/>
<feature type="transmembrane region" description="Helical" evidence="5">
    <location>
        <begin position="190"/>
        <end position="209"/>
    </location>
</feature>
<keyword evidence="5" id="KW-1133">Transmembrane helix</keyword>
<dbReference type="SUPFAM" id="SSF88946">
    <property type="entry name" value="Sigma2 domain of RNA polymerase sigma factors"/>
    <property type="match status" value="1"/>
</dbReference>
<dbReference type="InterPro" id="IPR013249">
    <property type="entry name" value="RNA_pol_sigma70_r4_t2"/>
</dbReference>
<name>A0A8X8LBX0_9BACT</name>
<keyword evidence="5" id="KW-0812">Transmembrane</keyword>
<keyword evidence="3" id="KW-0731">Sigma factor</keyword>
<keyword evidence="8" id="KW-1185">Reference proteome</keyword>
<dbReference type="PANTHER" id="PTHR43133">
    <property type="entry name" value="RNA POLYMERASE ECF-TYPE SIGMA FACTO"/>
    <property type="match status" value="1"/>
</dbReference>
<organism evidence="7 8">
    <name type="scientific">Hydrobacter penzbergensis</name>
    <dbReference type="NCBI Taxonomy" id="1235997"/>
    <lineage>
        <taxon>Bacteria</taxon>
        <taxon>Pseudomonadati</taxon>
        <taxon>Bacteroidota</taxon>
        <taxon>Chitinophagia</taxon>
        <taxon>Chitinophagales</taxon>
        <taxon>Chitinophagaceae</taxon>
        <taxon>Hydrobacter</taxon>
    </lineage>
</organism>
<evidence type="ECO:0000256" key="4">
    <source>
        <dbReference type="ARBA" id="ARBA00023163"/>
    </source>
</evidence>
<dbReference type="GO" id="GO:0006352">
    <property type="term" value="P:DNA-templated transcription initiation"/>
    <property type="evidence" value="ECO:0007669"/>
    <property type="project" value="InterPro"/>
</dbReference>
<sequence>MHHENDEILWKGLMEGDQDMFLALYRKYYHSLLFIGLREIKDAHLVKDAIQQQFLYLWEKRNSIQPAKNVKAYLVTSFLRKLTADWKRAEKTDNLQVAWNNTAEMPLLTPEESLIWKDEQQQLCRLLMDHVNALPARQKELIILRFYEGLSYEEIVQRTNLTHRTVYNKIHEALKKLKLELEPAKEKERLSFGFGMSLLWTALLFFYGWQ</sequence>
<dbReference type="InterPro" id="IPR039425">
    <property type="entry name" value="RNA_pol_sigma-70-like"/>
</dbReference>
<evidence type="ECO:0000313" key="8">
    <source>
        <dbReference type="Proteomes" id="UP000198711"/>
    </source>
</evidence>
<keyword evidence="5" id="KW-0472">Membrane</keyword>
<dbReference type="GO" id="GO:0016987">
    <property type="term" value="F:sigma factor activity"/>
    <property type="evidence" value="ECO:0007669"/>
    <property type="project" value="UniProtKB-KW"/>
</dbReference>
<dbReference type="Pfam" id="PF08281">
    <property type="entry name" value="Sigma70_r4_2"/>
    <property type="match status" value="1"/>
</dbReference>
<feature type="domain" description="RNA polymerase sigma factor 70 region 4 type 2" evidence="6">
    <location>
        <begin position="127"/>
        <end position="177"/>
    </location>
</feature>
<keyword evidence="2" id="KW-0805">Transcription regulation</keyword>
<dbReference type="RefSeq" id="WP_092724279.1">
    <property type="nucleotide sequence ID" value="NZ_FNNO01000010.1"/>
</dbReference>
<dbReference type="PANTHER" id="PTHR43133:SF46">
    <property type="entry name" value="RNA POLYMERASE SIGMA-70 FACTOR ECF SUBFAMILY"/>
    <property type="match status" value="1"/>
</dbReference>
<dbReference type="InterPro" id="IPR036388">
    <property type="entry name" value="WH-like_DNA-bd_sf"/>
</dbReference>
<dbReference type="InterPro" id="IPR013325">
    <property type="entry name" value="RNA_pol_sigma_r2"/>
</dbReference>
<evidence type="ECO:0000256" key="3">
    <source>
        <dbReference type="ARBA" id="ARBA00023082"/>
    </source>
</evidence>
<dbReference type="GO" id="GO:0003677">
    <property type="term" value="F:DNA binding"/>
    <property type="evidence" value="ECO:0007669"/>
    <property type="project" value="InterPro"/>
</dbReference>
<dbReference type="InterPro" id="IPR014284">
    <property type="entry name" value="RNA_pol_sigma-70_dom"/>
</dbReference>
<dbReference type="Gene3D" id="1.10.10.10">
    <property type="entry name" value="Winged helix-like DNA-binding domain superfamily/Winged helix DNA-binding domain"/>
    <property type="match status" value="1"/>
</dbReference>
<comment type="caution">
    <text evidence="7">The sequence shown here is derived from an EMBL/GenBank/DDBJ whole genome shotgun (WGS) entry which is preliminary data.</text>
</comment>
<gene>
    <name evidence="7" type="ORF">SAMN05444410_11055</name>
</gene>
<evidence type="ECO:0000256" key="2">
    <source>
        <dbReference type="ARBA" id="ARBA00023015"/>
    </source>
</evidence>
<keyword evidence="4" id="KW-0804">Transcription</keyword>
<dbReference type="AlphaFoldDB" id="A0A8X8LBX0"/>
<accession>A0A8X8LBX0</accession>
<evidence type="ECO:0000259" key="6">
    <source>
        <dbReference type="Pfam" id="PF08281"/>
    </source>
</evidence>
<dbReference type="Gene3D" id="1.10.1740.10">
    <property type="match status" value="1"/>
</dbReference>
<evidence type="ECO:0000313" key="7">
    <source>
        <dbReference type="EMBL" id="SDX17892.1"/>
    </source>
</evidence>
<comment type="similarity">
    <text evidence="1">Belongs to the sigma-70 factor family. ECF subfamily.</text>
</comment>
<evidence type="ECO:0000256" key="1">
    <source>
        <dbReference type="ARBA" id="ARBA00010641"/>
    </source>
</evidence>